<evidence type="ECO:0000256" key="1">
    <source>
        <dbReference type="ARBA" id="ARBA00022679"/>
    </source>
</evidence>
<evidence type="ECO:0000313" key="9">
    <source>
        <dbReference type="Proteomes" id="UP000728032"/>
    </source>
</evidence>
<dbReference type="InterPro" id="IPR000408">
    <property type="entry name" value="Reg_chr_condens"/>
</dbReference>
<dbReference type="EMBL" id="CAJPVJ010010176">
    <property type="protein sequence ID" value="CAG2173045.1"/>
    <property type="molecule type" value="Genomic_DNA"/>
</dbReference>
<dbReference type="Pfam" id="PF13540">
    <property type="entry name" value="RCC1_2"/>
    <property type="match status" value="1"/>
</dbReference>
<dbReference type="Gene3D" id="1.10.510.10">
    <property type="entry name" value="Transferase(Phosphotransferase) domain 1"/>
    <property type="match status" value="1"/>
</dbReference>
<dbReference type="InterPro" id="IPR000719">
    <property type="entry name" value="Prot_kinase_dom"/>
</dbReference>
<dbReference type="InterPro" id="IPR050339">
    <property type="entry name" value="CC_SR_Kinase"/>
</dbReference>
<evidence type="ECO:0000256" key="6">
    <source>
        <dbReference type="PROSITE-ProRule" id="PRU00235"/>
    </source>
</evidence>
<dbReference type="Pfam" id="PF00069">
    <property type="entry name" value="Pkinase"/>
    <property type="match status" value="1"/>
</dbReference>
<evidence type="ECO:0000256" key="2">
    <source>
        <dbReference type="ARBA" id="ARBA00022741"/>
    </source>
</evidence>
<dbReference type="PROSITE" id="PS50012">
    <property type="entry name" value="RCC1_3"/>
    <property type="match status" value="2"/>
</dbReference>
<dbReference type="GO" id="GO:0005634">
    <property type="term" value="C:nucleus"/>
    <property type="evidence" value="ECO:0007669"/>
    <property type="project" value="TreeGrafter"/>
</dbReference>
<dbReference type="OrthoDB" id="5370059at2759"/>
<dbReference type="SUPFAM" id="SSF56112">
    <property type="entry name" value="Protein kinase-like (PK-like)"/>
    <property type="match status" value="1"/>
</dbReference>
<dbReference type="InterPro" id="IPR009091">
    <property type="entry name" value="RCC1/BLIP-II"/>
</dbReference>
<organism evidence="8">
    <name type="scientific">Oppiella nova</name>
    <dbReference type="NCBI Taxonomy" id="334625"/>
    <lineage>
        <taxon>Eukaryota</taxon>
        <taxon>Metazoa</taxon>
        <taxon>Ecdysozoa</taxon>
        <taxon>Arthropoda</taxon>
        <taxon>Chelicerata</taxon>
        <taxon>Arachnida</taxon>
        <taxon>Acari</taxon>
        <taxon>Acariformes</taxon>
        <taxon>Sarcoptiformes</taxon>
        <taxon>Oribatida</taxon>
        <taxon>Brachypylina</taxon>
        <taxon>Oppioidea</taxon>
        <taxon>Oppiidae</taxon>
        <taxon>Oppiella</taxon>
    </lineage>
</organism>
<feature type="repeat" description="RCC1" evidence="6">
    <location>
        <begin position="33"/>
        <end position="82"/>
    </location>
</feature>
<dbReference type="PROSITE" id="PS50011">
    <property type="entry name" value="PROTEIN_KINASE_DOM"/>
    <property type="match status" value="1"/>
</dbReference>
<gene>
    <name evidence="8" type="ORF">ONB1V03_LOCUS12499</name>
</gene>
<evidence type="ECO:0000259" key="7">
    <source>
        <dbReference type="PROSITE" id="PS50011"/>
    </source>
</evidence>
<dbReference type="EMBL" id="OC925001">
    <property type="protein sequence ID" value="CAD7655858.1"/>
    <property type="molecule type" value="Genomic_DNA"/>
</dbReference>
<dbReference type="GO" id="GO:0005737">
    <property type="term" value="C:cytoplasm"/>
    <property type="evidence" value="ECO:0007669"/>
    <property type="project" value="TreeGrafter"/>
</dbReference>
<keyword evidence="2" id="KW-0547">Nucleotide-binding</keyword>
<dbReference type="SUPFAM" id="SSF50985">
    <property type="entry name" value="RCC1/BLIP-II"/>
    <property type="match status" value="1"/>
</dbReference>
<dbReference type="PROSITE" id="PS00108">
    <property type="entry name" value="PROTEIN_KINASE_ST"/>
    <property type="match status" value="1"/>
</dbReference>
<dbReference type="Proteomes" id="UP000728032">
    <property type="component" value="Unassembled WGS sequence"/>
</dbReference>
<sequence>MTQFIVWEVIPLGVWIQQFINGWNFVLAINDMNHVFSGGYNDCGQLGRRTEGLGFEIISELNDKNMTQICCGSHHSLALTTNGQVYAWGYNGWGQIGNNTDISSWTPVLLEFENNYKIKIPKVGNNLFESHYQNLFEELSAIGSGEFSDEYMKQILMEVKNLRKLNPDFVVQYITSWSESKHLYIQMEFCSQNLRNILEIKPKVFDRQSGDPMNCVEYFISCEIFRQILESVQYLHELNPKIIHRDLKPDNILIDVNGRNGRFIKLCDFGLATDHDKDINYKTYKKHTSGVGTMRYMAPEVLQGYKYNHKSDVYCLAIIGSEVLDFDLFLIDLNDLQHYSQRDDILNAPVVKLKRILVSMASTPTFSQRPDCSQLMSLSERLGTKRVDTGINWRTSTKYNKGGIGIRENVQL</sequence>
<name>A0A7R9QRT1_9ACAR</name>
<proteinExistence type="inferred from homology"/>
<dbReference type="InterPro" id="IPR008271">
    <property type="entry name" value="Ser/Thr_kinase_AS"/>
</dbReference>
<reference evidence="8" key="1">
    <citation type="submission" date="2020-11" db="EMBL/GenBank/DDBJ databases">
        <authorList>
            <person name="Tran Van P."/>
        </authorList>
    </citation>
    <scope>NUCLEOTIDE SEQUENCE</scope>
</reference>
<keyword evidence="4" id="KW-0067">ATP-binding</keyword>
<dbReference type="PANTHER" id="PTHR11042">
    <property type="entry name" value="EUKARYOTIC TRANSLATION INITIATION FACTOR 2-ALPHA KINASE EIF2-ALPHA KINASE -RELATED"/>
    <property type="match status" value="1"/>
</dbReference>
<feature type="repeat" description="RCC1" evidence="6">
    <location>
        <begin position="83"/>
        <end position="134"/>
    </location>
</feature>
<dbReference type="SMART" id="SM00220">
    <property type="entry name" value="S_TKc"/>
    <property type="match status" value="1"/>
</dbReference>
<dbReference type="AlphaFoldDB" id="A0A7R9QRT1"/>
<evidence type="ECO:0000256" key="4">
    <source>
        <dbReference type="ARBA" id="ARBA00022840"/>
    </source>
</evidence>
<accession>A0A7R9QRT1</accession>
<evidence type="ECO:0000256" key="5">
    <source>
        <dbReference type="ARBA" id="ARBA00037982"/>
    </source>
</evidence>
<dbReference type="Gene3D" id="3.30.200.20">
    <property type="entry name" value="Phosphorylase Kinase, domain 1"/>
    <property type="match status" value="1"/>
</dbReference>
<dbReference type="PROSITE" id="PS00626">
    <property type="entry name" value="RCC1_2"/>
    <property type="match status" value="1"/>
</dbReference>
<protein>
    <recommendedName>
        <fullName evidence="7">Protein kinase domain-containing protein</fullName>
    </recommendedName>
</protein>
<keyword evidence="1" id="KW-0808">Transferase</keyword>
<dbReference type="Gene3D" id="2.130.10.30">
    <property type="entry name" value="Regulator of chromosome condensation 1/beta-lactamase-inhibitor protein II"/>
    <property type="match status" value="1"/>
</dbReference>
<dbReference type="GO" id="GO:0004672">
    <property type="term" value="F:protein kinase activity"/>
    <property type="evidence" value="ECO:0007669"/>
    <property type="project" value="InterPro"/>
</dbReference>
<evidence type="ECO:0000313" key="8">
    <source>
        <dbReference type="EMBL" id="CAD7655858.1"/>
    </source>
</evidence>
<comment type="similarity">
    <text evidence="5">Belongs to the protein kinase superfamily. Ser/Thr protein kinase family. GCN2 subfamily.</text>
</comment>
<feature type="domain" description="Protein kinase" evidence="7">
    <location>
        <begin position="82"/>
        <end position="382"/>
    </location>
</feature>
<dbReference type="GO" id="GO:0005524">
    <property type="term" value="F:ATP binding"/>
    <property type="evidence" value="ECO:0007669"/>
    <property type="project" value="UniProtKB-KW"/>
</dbReference>
<keyword evidence="9" id="KW-1185">Reference proteome</keyword>
<evidence type="ECO:0000256" key="3">
    <source>
        <dbReference type="ARBA" id="ARBA00022777"/>
    </source>
</evidence>
<dbReference type="InterPro" id="IPR011009">
    <property type="entry name" value="Kinase-like_dom_sf"/>
</dbReference>
<keyword evidence="3" id="KW-0418">Kinase</keyword>